<comment type="caution">
    <text evidence="1">The sequence shown here is derived from an EMBL/GenBank/DDBJ whole genome shotgun (WGS) entry which is preliminary data.</text>
</comment>
<protein>
    <submittedName>
        <fullName evidence="1">Uncharacterized protein</fullName>
    </submittedName>
</protein>
<evidence type="ECO:0000313" key="1">
    <source>
        <dbReference type="EMBL" id="MDP0397607.1"/>
    </source>
</evidence>
<reference evidence="1" key="1">
    <citation type="submission" date="2023-08" db="EMBL/GenBank/DDBJ databases">
        <title>The draft genome of Tsukamurella strandjordii strain 050030.</title>
        <authorList>
            <person name="Zhao F."/>
            <person name="Feng Y."/>
            <person name="Zong Z."/>
        </authorList>
    </citation>
    <scope>NUCLEOTIDE SEQUENCE</scope>
    <source>
        <strain evidence="1">050030</strain>
    </source>
</reference>
<name>A0AA90N8F5_9ACTN</name>
<proteinExistence type="predicted"/>
<dbReference type="Proteomes" id="UP001178281">
    <property type="component" value="Unassembled WGS sequence"/>
</dbReference>
<sequence>MGARFRLAAEAEAGRHRLDGTPYAPVSAEVERIVSGELSVRDPAAMQHLLDAARSAMGDAPAHRARVLLGQLYLIDHGAPPLHTAWSFTDPVALP</sequence>
<evidence type="ECO:0000313" key="2">
    <source>
        <dbReference type="Proteomes" id="UP001178281"/>
    </source>
</evidence>
<dbReference type="EMBL" id="JAUTIX010000002">
    <property type="protein sequence ID" value="MDP0397607.1"/>
    <property type="molecule type" value="Genomic_DNA"/>
</dbReference>
<accession>A0AA90N8F5</accession>
<dbReference type="RefSeq" id="WP_305110754.1">
    <property type="nucleotide sequence ID" value="NZ_JAUTIX010000002.1"/>
</dbReference>
<keyword evidence="2" id="KW-1185">Reference proteome</keyword>
<gene>
    <name evidence="1" type="ORF">Q7X28_06665</name>
</gene>
<organism evidence="1 2">
    <name type="scientific">Tsukamurella strandjordii</name>
    <dbReference type="NCBI Taxonomy" id="147577"/>
    <lineage>
        <taxon>Bacteria</taxon>
        <taxon>Bacillati</taxon>
        <taxon>Actinomycetota</taxon>
        <taxon>Actinomycetes</taxon>
        <taxon>Mycobacteriales</taxon>
        <taxon>Tsukamurellaceae</taxon>
        <taxon>Tsukamurella</taxon>
    </lineage>
</organism>
<dbReference type="AlphaFoldDB" id="A0AA90N8F5"/>